<organism evidence="4">
    <name type="scientific">marine metagenome</name>
    <dbReference type="NCBI Taxonomy" id="408172"/>
    <lineage>
        <taxon>unclassified sequences</taxon>
        <taxon>metagenomes</taxon>
        <taxon>ecological metagenomes</taxon>
    </lineage>
</organism>
<dbReference type="InterPro" id="IPR023576">
    <property type="entry name" value="UbiE/COQ5_MeTrFase_CS"/>
</dbReference>
<proteinExistence type="predicted"/>
<reference evidence="4" key="1">
    <citation type="submission" date="2018-05" db="EMBL/GenBank/DDBJ databases">
        <authorList>
            <person name="Lanie J.A."/>
            <person name="Ng W.-L."/>
            <person name="Kazmierczak K.M."/>
            <person name="Andrzejewski T.M."/>
            <person name="Davidsen T.M."/>
            <person name="Wayne K.J."/>
            <person name="Tettelin H."/>
            <person name="Glass J.I."/>
            <person name="Rusch D."/>
            <person name="Podicherti R."/>
            <person name="Tsui H.-C.T."/>
            <person name="Winkler M.E."/>
        </authorList>
    </citation>
    <scope>NUCLEOTIDE SEQUENCE</scope>
</reference>
<name>A0A382M6K1_9ZZZZ</name>
<gene>
    <name evidence="4" type="ORF">METZ01_LOCUS297340</name>
</gene>
<dbReference type="PROSITE" id="PS01183">
    <property type="entry name" value="UBIE_1"/>
    <property type="match status" value="1"/>
</dbReference>
<evidence type="ECO:0000256" key="1">
    <source>
        <dbReference type="ARBA" id="ARBA00022603"/>
    </source>
</evidence>
<feature type="non-terminal residue" evidence="4">
    <location>
        <position position="51"/>
    </location>
</feature>
<keyword evidence="3" id="KW-0949">S-adenosyl-L-methionine</keyword>
<sequence length="51" mass="5969">MAQLKGRDRSRYVSNMFSAIAKRYDLLNTIISVGQHWIWRRKTISISTADI</sequence>
<keyword evidence="2" id="KW-0808">Transferase</keyword>
<dbReference type="EMBL" id="UINC01091592">
    <property type="protein sequence ID" value="SVC44486.1"/>
    <property type="molecule type" value="Genomic_DNA"/>
</dbReference>
<evidence type="ECO:0000256" key="2">
    <source>
        <dbReference type="ARBA" id="ARBA00022679"/>
    </source>
</evidence>
<dbReference type="AlphaFoldDB" id="A0A382M6K1"/>
<accession>A0A382M6K1</accession>
<keyword evidence="1" id="KW-0489">Methyltransferase</keyword>
<evidence type="ECO:0000313" key="4">
    <source>
        <dbReference type="EMBL" id="SVC44486.1"/>
    </source>
</evidence>
<protein>
    <submittedName>
        <fullName evidence="4">Uncharacterized protein</fullName>
    </submittedName>
</protein>
<dbReference type="Pfam" id="PF01209">
    <property type="entry name" value="Ubie_methyltran"/>
    <property type="match status" value="1"/>
</dbReference>
<dbReference type="GO" id="GO:0032259">
    <property type="term" value="P:methylation"/>
    <property type="evidence" value="ECO:0007669"/>
    <property type="project" value="UniProtKB-KW"/>
</dbReference>
<evidence type="ECO:0000256" key="3">
    <source>
        <dbReference type="ARBA" id="ARBA00022691"/>
    </source>
</evidence>
<dbReference type="GO" id="GO:0008168">
    <property type="term" value="F:methyltransferase activity"/>
    <property type="evidence" value="ECO:0007669"/>
    <property type="project" value="UniProtKB-KW"/>
</dbReference>